<keyword evidence="1" id="KW-0472">Membrane</keyword>
<keyword evidence="1" id="KW-0812">Transmembrane</keyword>
<feature type="transmembrane region" description="Helical" evidence="1">
    <location>
        <begin position="12"/>
        <end position="36"/>
    </location>
</feature>
<name>Q8KMT6_ENTFL</name>
<dbReference type="EMBL" id="AJ490170">
    <property type="protein sequence ID" value="CAD35301.1"/>
    <property type="molecule type" value="Genomic_DNA"/>
</dbReference>
<geneLocation type="plasmid" evidence="2">
    <name>pEJ97-1</name>
</geneLocation>
<protein>
    <submittedName>
        <fullName evidence="2">Uncharacterized protein</fullName>
    </submittedName>
</protein>
<proteinExistence type="predicted"/>
<accession>Q8KMT6</accession>
<reference evidence="2" key="1">
    <citation type="journal article" date="2003" name="Appl. Environ. Microbiol.">
        <title>The genes coding for enterocin EJ97 production by Enterococcus faecalis EJ97 are located on a conjugative plasmid.</title>
        <authorList>
            <person name="Sanchez-Hidalgo M."/>
            <person name="Maqueda M."/>
            <person name="Galvez A."/>
            <person name="Abriousel H."/>
            <person name="Valdivia E."/>
            <person name="Martinez-Bueno M."/>
        </authorList>
    </citation>
    <scope>NUCLEOTIDE SEQUENCE</scope>
    <source>
        <plasmid evidence="2">pEJ97-1</plasmid>
    </source>
</reference>
<dbReference type="AlphaFoldDB" id="Q8KMT6"/>
<evidence type="ECO:0000256" key="1">
    <source>
        <dbReference type="SAM" id="Phobius"/>
    </source>
</evidence>
<keyword evidence="2" id="KW-0614">Plasmid</keyword>
<evidence type="ECO:0000313" key="2">
    <source>
        <dbReference type="EMBL" id="CAD35301.1"/>
    </source>
</evidence>
<organism evidence="2">
    <name type="scientific">Enterococcus faecalis</name>
    <name type="common">Streptococcus faecalis</name>
    <dbReference type="NCBI Taxonomy" id="1351"/>
    <lineage>
        <taxon>Bacteria</taxon>
        <taxon>Bacillati</taxon>
        <taxon>Bacillota</taxon>
        <taxon>Bacilli</taxon>
        <taxon>Lactobacillales</taxon>
        <taxon>Enterococcaceae</taxon>
        <taxon>Enterococcus</taxon>
    </lineage>
</organism>
<keyword evidence="1" id="KW-1133">Transmembrane helix</keyword>
<feature type="transmembrane region" description="Helical" evidence="1">
    <location>
        <begin position="48"/>
        <end position="69"/>
    </location>
</feature>
<sequence length="71" mass="8455">MNSTLLPFRERFKAVITLVIVLPTPPLKFPNVIVFVKINNSFTQYTTYNLYTLYTNYTLYVLFCQFISYQE</sequence>